<dbReference type="RefSeq" id="WP_248729785.1">
    <property type="nucleotide sequence ID" value="NZ_CP096829.1"/>
</dbReference>
<protein>
    <submittedName>
        <fullName evidence="1">T9SS type B sorting domain-containing protein</fullName>
    </submittedName>
</protein>
<evidence type="ECO:0000313" key="1">
    <source>
        <dbReference type="EMBL" id="UPZ17847.1"/>
    </source>
</evidence>
<gene>
    <name evidence="1" type="ORF">M0M44_10970</name>
</gene>
<dbReference type="EMBL" id="CP096829">
    <property type="protein sequence ID" value="UPZ17847.1"/>
    <property type="molecule type" value="Genomic_DNA"/>
</dbReference>
<keyword evidence="2" id="KW-1185">Reference proteome</keyword>
<dbReference type="Proteomes" id="UP000829998">
    <property type="component" value="Chromosome"/>
</dbReference>
<reference evidence="1 2" key="1">
    <citation type="submission" date="2022-04" db="EMBL/GenBank/DDBJ databases">
        <authorList>
            <person name="Ra J.-S."/>
            <person name="Kim S.-B."/>
        </authorList>
    </citation>
    <scope>NUCLEOTIDE SEQUENCE [LARGE SCALE GENOMIC DNA]</scope>
    <source>
        <strain evidence="1 2">MMS21-Er5</strain>
    </source>
</reference>
<dbReference type="InterPro" id="IPR026341">
    <property type="entry name" value="T9SS_type_B"/>
</dbReference>
<dbReference type="InterPro" id="IPR025667">
    <property type="entry name" value="SprB_repeat"/>
</dbReference>
<dbReference type="Pfam" id="PF13585">
    <property type="entry name" value="CHU_C"/>
    <property type="match status" value="1"/>
</dbReference>
<organism evidence="1 2">
    <name type="scientific">Flavobacterium humidisoli</name>
    <dbReference type="NCBI Taxonomy" id="2937442"/>
    <lineage>
        <taxon>Bacteria</taxon>
        <taxon>Pseudomonadati</taxon>
        <taxon>Bacteroidota</taxon>
        <taxon>Flavobacteriia</taxon>
        <taxon>Flavobacteriales</taxon>
        <taxon>Flavobacteriaceae</taxon>
        <taxon>Flavobacterium</taxon>
    </lineage>
</organism>
<evidence type="ECO:0000313" key="2">
    <source>
        <dbReference type="Proteomes" id="UP000829998"/>
    </source>
</evidence>
<proteinExistence type="predicted"/>
<dbReference type="Pfam" id="PF13573">
    <property type="entry name" value="SprB"/>
    <property type="match status" value="4"/>
</dbReference>
<accession>A0ABY4LXN7</accession>
<dbReference type="NCBIfam" id="TIGR04131">
    <property type="entry name" value="Bac_Flav_CTERM"/>
    <property type="match status" value="1"/>
</dbReference>
<sequence length="2955" mass="319898">MKKTIIFKLSLIAGLVLICISSYAQLRRSFIPRYTDSLHDDRSVIENNMLNWGNGNLQGPNISYYVAQAYENFNIGYADYLQMTNKNPVTGDNINPATGEAYACVRDNKPFPKIYLCGLNDKRIIDSKITNASSILWQETKDLPPPDTPNPDSCPYEGAQNWTTIGNGPIFTADRAGVYRVIIKYDNTTVETYYFNVYQNLFEPKAVKQDMICNSKGKITVTNPPENSGYIYSLDGINYQSSNVFNDLGSGDYKVYIKQSQLSDNTISACTFFTDISILKFDFATAIEATHPACNNEKGTIKAVVNNVPGEYNFILRKKGSISEIQNTGLIENNYTVFQGVDPGIYEVVFSTNNNGCSEVREIEVFDYRLTAAANITKALSACSDGEITITVNGGTPRPGPPPYYMYYINGSQNYITDNVIPVSRATLPRDGIYNIVVVDDMGCKVRLAPIQIIEIPKPTVTATPKIVPCGDNKSGEIDITVVPANSGYSISYNVDNKGFVTSLPILNLAVGLHSLVIKYSYNGVECAEDVRKIFISGEDGSLSASAGVGEMSGCGPVGFESQGKIRITNVQGGVPPYMYSFDDQMSWINSNEAYVNPGIYTVYVRDSKGCSFGMSDIVLEARPADPTIELDPISYNCDGTGKITAKVRNPANGNYTCEYYIDGKANSPITNNVFTDVTSGSHVISVKYKLVSALTFSNLLREDFGSGEDTKSPGINANYCWEKQDYIAECGVGLWHDWLLNDGEYVVTKKILPEHGPDFGWIIPKDHSSGGINSQGRYLAVNVGGTVGIGGVLYKKRIVDIIPNQNIKVEFYALNLLRKTTLKDAPNLTVELHQNGVLVPGASLNTSDIIQNESWNLIDNLSLNPGNNTELDFVIRSNSDIWDGNDLAIDDILVYQVPKSCLSSKEFDVIVNSTKAFKAHPIFDDASCYNASDGKITIFAENFDLVNGFKYSIDNGKTWNDSKISPVIISSLGTGNYTVIVKNDDQGSCLITINGIIKAPSELLVSAALVSQHDCSNGASIKAIASGGKPNYKYELRKSDGTVVASFQFSDIFYNIPAGDYFIVVEDASSCSSVASYPISVTAASKPIAYLDAKSDFCYDPIDKTTLAVNVFGGKSPYYYSIDNGAFQLNNEFKNVEPGLHSIRVKDSNGCEADQIKDIKISDKLKADAKVTKDLDCSLFSKAEITITASEGYPGYSYEVSDDGGGSYRAIYGNVFETDKAGSYVFRVTDSKGCVFITLPADISFSNLTASYNAKSPYCPDDASGSVTLNALSGAAPFKYSFNGGNFIDINVFGGLDSGVYPYAVRDSRNCEVQGMAVIEAPAKIDAKIHTVGISCNPNRLGRIEVNVEQGGTAPYKYYLYNSGMQEIASYTENAAAQTPVYNFLGLDYGIYYIAVIDANGCAFRSEKVKIESPPILEAGAVTAGAACRDGISVELLVKSGSPNYTFSIKGQNVQSGPISTPSFTFDKLDPNSTYTFEVVDGNGCISDVEVITPRISPIAINTFANDIDCYQNNDGEISGEVFNYGPTVTGLYLEIRDNLTNLPIAPAQNMQLLNLDGSPASFKFENLKAGSYIIYAQELDGQECSTAASFEINQPDSPLSISIDSVLNANCNRGALITVMASGGKAPYEYGAIEAPGANPSSFNSSNVIEVPNPDKKWNIVVRDANGCVKAVELDVIKDPLPSGFKASVTSQCPDAEGNFQIIIDDSAASGIAPFEYSIGGGFQADKIFRVNVAGTYNLTVKDKFGCTSVFQAIVDVLKPLELDAKIVGLTGCSDGDGILSAMAKGGSGNYIYSIDAKNITATPAVFTGLSSGSHRIAVKDLVTDCIAEVVVELNAATPITKFDASSVSVTCTGGNDGIIIASLEQAGAGINDNPIYSYSLNNGPAQQSPYFFGLMAGSYKVSVESERGCSAEKDVIVGEPALIAVPDPTITQYKCSTDNSTNFATVEVRDVRGGTGIYSYEFIRDNKTVYKGPKSTYTEMDYAGGAYRINVYDSNGCVGSALGTSTVEPFNAMDDIVIDIDKDITCISNQQDITITVKDNMGSNLAGKFDYIVKGANGTLYGPIKNNDGKFTGLAVGNYLITVYDSATGCTIQDVHYIFEPNTFDIKAMPVKNKICYGSSDGIIELMFVNNQAKQIDAGPFSYTITGPVFISDTTAGGGPVRISDLAAGQYNVIAKLINKPECTVQTVFTIDQPVAQLAIKKAYSEITCAAGNNDGVIIVAASGGASGEYLYELRSKTAVIKPYSDSQIFENLTAGNYTVYVKDGFGCEAFVDVLLTNPSPVNIQISATPMLKCYGAVDGVVSIDAVTGGSGSYTYTLHGVLSDGTFIVEQSQGGSKFTGLGAGSYYVSVSDTWNCSSNSNTVVINQPMKVKGTLTIRYTESCKRKPSVKLTFEGGAAPYYYSQNGTDYFGPVNSSFVDIDLLGTTSKAEYKYFIKDANGCNSSVSNSISFLPIPALDFDSLTKFDIGCQGSATGSISVKAKGGLGNYIYTLQNSQGVDILPSPVQNSPGIFTYLPKGRYIVKVTSLDCQAVSKIIDLDEPLEPLTADAIPMSVTCYGYNNGKITINAAGGTGNYKYAIEPEFKQFFDKNSFENLKAGLYDILVQDQNECYLLIKDVEVKESDPILVYEVSNSMMPEICAGDRDGAFSIEIKGGKLPYKVRLDSVDGIYVQGTVDQKVFDFRNLSGGVHTVYVSDALGCVTEFVEVMPSSVILDPSAEIKFDCVNNILTNMVAVTVDKSISNLADIDFQLDGKGAYQSSNIFRDLVPGIHFVTARHTNGCKVATGTFEIKAYDPLKLIVSTAKKQMNIITVAATGGSPVYEYSFNGEPFTYSNTYKIYRSGDYRVIVRDQNGCTDTLLVPMKYIDVCIDDYFTPNGDGFYDTWGPGCTNIYDRLEFSIFDRYGRVIAKYHYGEKWDGKYSGKELPSGDYWYVLKLNDEKDNREFVGHFTLYR</sequence>
<name>A0ABY4LXN7_9FLAO</name>